<comment type="similarity">
    <text evidence="1">Belongs to the enoyl-CoA hydratase/isomerase family.</text>
</comment>
<dbReference type="SUPFAM" id="SSF52096">
    <property type="entry name" value="ClpP/crotonase"/>
    <property type="match status" value="1"/>
</dbReference>
<dbReference type="PANTHER" id="PTHR42964:SF1">
    <property type="entry name" value="POLYKETIDE BIOSYNTHESIS ENOYL-COA HYDRATASE PKSH-RELATED"/>
    <property type="match status" value="1"/>
</dbReference>
<keyword evidence="2" id="KW-0456">Lyase</keyword>
<dbReference type="Gene3D" id="3.90.226.10">
    <property type="entry name" value="2-enoyl-CoA Hydratase, Chain A, domain 1"/>
    <property type="match status" value="1"/>
</dbReference>
<organism evidence="2">
    <name type="scientific">hydrothermal vent metagenome</name>
    <dbReference type="NCBI Taxonomy" id="652676"/>
    <lineage>
        <taxon>unclassified sequences</taxon>
        <taxon>metagenomes</taxon>
        <taxon>ecological metagenomes</taxon>
    </lineage>
</organism>
<dbReference type="EMBL" id="UOEU01000328">
    <property type="protein sequence ID" value="VAW32166.1"/>
    <property type="molecule type" value="Genomic_DNA"/>
</dbReference>
<gene>
    <name evidence="2" type="ORF">MNBD_CHLOROFLEXI01-5076</name>
</gene>
<dbReference type="InterPro" id="IPR014748">
    <property type="entry name" value="Enoyl-CoA_hydra_C"/>
</dbReference>
<protein>
    <submittedName>
        <fullName evidence="2">Methylglutaconyl-CoA hydratase</fullName>
        <ecNumber evidence="2">4.2.1.18</ecNumber>
    </submittedName>
</protein>
<name>A0A3B0VJ84_9ZZZZ</name>
<dbReference type="InterPro" id="IPR001753">
    <property type="entry name" value="Enoyl-CoA_hydra/iso"/>
</dbReference>
<evidence type="ECO:0000256" key="1">
    <source>
        <dbReference type="ARBA" id="ARBA00005254"/>
    </source>
</evidence>
<dbReference type="AlphaFoldDB" id="A0A3B0VJ84"/>
<sequence length="273" mass="29505">MVNGKLLMSEISVGNEVDFTQEDAVLTVALNRPEVHNAMTPTMIAELTAVFKTIPSREDVRVVVLTGNGRSFCAGADLSFMRAAADYTFAENVQDGEAIFDLMLMIDQCPKPVVGRVNGAAIGGGVGLVSCCDIVVAVERAKFGFSETRLGIVPAVISPFVLAKIGVGNGRELFLTGERFNAHHAQQIGLVNYVVPDDELDANVAERVSQLLQAAPGAQAAAKNLIRQVAHQPKEAVRDTTANLIAQRRDSDEGREGMSAFLQKRKPWWQEEL</sequence>
<dbReference type="GO" id="GO:0004490">
    <property type="term" value="F:methylglutaconyl-CoA hydratase activity"/>
    <property type="evidence" value="ECO:0007669"/>
    <property type="project" value="UniProtKB-EC"/>
</dbReference>
<dbReference type="Pfam" id="PF00378">
    <property type="entry name" value="ECH_1"/>
    <property type="match status" value="1"/>
</dbReference>
<dbReference type="CDD" id="cd06558">
    <property type="entry name" value="crotonase-like"/>
    <property type="match status" value="1"/>
</dbReference>
<dbReference type="InterPro" id="IPR029045">
    <property type="entry name" value="ClpP/crotonase-like_dom_sf"/>
</dbReference>
<dbReference type="Gene3D" id="1.10.12.10">
    <property type="entry name" value="Lyase 2-enoyl-coa Hydratase, Chain A, domain 2"/>
    <property type="match status" value="1"/>
</dbReference>
<dbReference type="InterPro" id="IPR018376">
    <property type="entry name" value="Enoyl-CoA_hyd/isom_CS"/>
</dbReference>
<dbReference type="EC" id="4.2.1.18" evidence="2"/>
<dbReference type="InterPro" id="IPR051683">
    <property type="entry name" value="Enoyl-CoA_Hydratase/Isomerase"/>
</dbReference>
<accession>A0A3B0VJ84</accession>
<dbReference type="PANTHER" id="PTHR42964">
    <property type="entry name" value="ENOYL-COA HYDRATASE"/>
    <property type="match status" value="1"/>
</dbReference>
<proteinExistence type="inferred from homology"/>
<dbReference type="PROSITE" id="PS00166">
    <property type="entry name" value="ENOYL_COA_HYDRATASE"/>
    <property type="match status" value="1"/>
</dbReference>
<reference evidence="2" key="1">
    <citation type="submission" date="2018-06" db="EMBL/GenBank/DDBJ databases">
        <authorList>
            <person name="Zhirakovskaya E."/>
        </authorList>
    </citation>
    <scope>NUCLEOTIDE SEQUENCE</scope>
</reference>
<evidence type="ECO:0000313" key="2">
    <source>
        <dbReference type="EMBL" id="VAW32166.1"/>
    </source>
</evidence>